<evidence type="ECO:0000313" key="1">
    <source>
        <dbReference type="EMBL" id="MEJ7137532.1"/>
    </source>
</evidence>
<proteinExistence type="predicted"/>
<accession>A0ACC6P0B7</accession>
<sequence length="257" mass="29395">MNATPSSATAVPSAATYTAQGRLNTNALLRQYSVLVRRLAHQMIVKLPPNVMLDDLIQVGMIGLNDALTRFDPGQGVQFETFATQRIRGAMLDELRANDWMSRGDRKQQRNIETAVHRLEQKLGRMPLEAEIAAELGLSLTDYQEMLGKVRGTQLLYLEDLSGDEGDENYLDRHVVDEASNPFHRLQDQRMRQALVDAIKKLPEREQYIMSMYYEHDMNLKEIALVLGVTESRVCQLHSQTITRLRTKLRAWQAEKR</sequence>
<evidence type="ECO:0000313" key="2">
    <source>
        <dbReference type="Proteomes" id="UP001364695"/>
    </source>
</evidence>
<comment type="caution">
    <text evidence="1">The sequence shown here is derived from an EMBL/GenBank/DDBJ whole genome shotgun (WGS) entry which is preliminary data.</text>
</comment>
<dbReference type="Proteomes" id="UP001364695">
    <property type="component" value="Unassembled WGS sequence"/>
</dbReference>
<name>A0ACC6P0B7_9BURK</name>
<gene>
    <name evidence="1" type="ORF">RV045_03685</name>
</gene>
<organism evidence="1 2">
    <name type="scientific">Amphibiibacter pelophylacis</name>
    <dbReference type="NCBI Taxonomy" id="1799477"/>
    <lineage>
        <taxon>Bacteria</taxon>
        <taxon>Pseudomonadati</taxon>
        <taxon>Pseudomonadota</taxon>
        <taxon>Betaproteobacteria</taxon>
        <taxon>Burkholderiales</taxon>
        <taxon>Sphaerotilaceae</taxon>
        <taxon>Amphibiibacter</taxon>
    </lineage>
</organism>
<dbReference type="EMBL" id="JAWDIE010000004">
    <property type="protein sequence ID" value="MEJ7137532.1"/>
    <property type="molecule type" value="Genomic_DNA"/>
</dbReference>
<keyword evidence="2" id="KW-1185">Reference proteome</keyword>
<reference evidence="1" key="1">
    <citation type="submission" date="2023-10" db="EMBL/GenBank/DDBJ databases">
        <title>Amphibacter perezi, gen. nov., sp. nov. a novel taxa of the family Comamonadaceae, class Betaproteobacteria isolated from the skin microbiota of Pelophylax perezi from different populations.</title>
        <authorList>
            <person name="Costa S."/>
            <person name="Proenca D.N."/>
            <person name="Lopes I."/>
            <person name="Morais P.V."/>
        </authorList>
    </citation>
    <scope>NUCLEOTIDE SEQUENCE</scope>
    <source>
        <strain evidence="1">SL12-8</strain>
    </source>
</reference>
<protein>
    <submittedName>
        <fullName evidence="1">RNA polymerase sigma factor FliA</fullName>
    </submittedName>
</protein>